<evidence type="ECO:0000259" key="15">
    <source>
        <dbReference type="Pfam" id="PF12777"/>
    </source>
</evidence>
<sequence>VRNVVQEDEAIAKVKAEETQAIADDAQRDLEEALPALDAANKALDSLDKADISEIRVFTKPPDLVMTVMEAISILLNAKPDWPTAKQLLGDSNFLRRLLEYDKENIKPQILAKLQKYINNPDFVPEKVEKVSKACKSMCMWVRAMDLYSRVVKEVEPKRQKLKAAQGKEKTSVMLVEFLTSLALLVCILTSGGVISGVRTTERTIRHKVLSLPKRNKGLQVEQAELDTTMATLREKQALLKQVEDKIKTLQDEYDKGVNEKESLAKNMALTKARLLRAGKLTAALGDEQVRWEESIEKFQEEIANIVGNVFIAAACVAYYGAFTAQYRQLLIECWIESCLVLKIPIDPSFSLINTLGDPYEIRQWNTDGLPRDLISTENGILVTQGRRWPLMIDPQDQANRWIRNKESKSGLKVIKLTDNNFLRILENSIRLGLPVLLEELREVLDPALEPILLKQTFISGGRLLIRLGDSDIDYDKSFRFYMTTKMPNPHYLPEVCIKVTIINFTVTKSGLEDQLLSDVVRLEKPELEEQRIKLIVRINSDKNQLKSIEDKILKLLFTSEGNILDNEELIDTLQDSKARDPVPSSGVCQHCAQITSGAIKTRLKEAESTELMINIAREKYRPVATQGSVMYFVIASLSEIDPMYQYSLKYFKQLFNTTIETSEKADDLQYRLTILLQQTLLTAYTNVSRGLFEQHKLIYSFMLCVEIMRQQGQLTEAEWNFFLRGAAGMEKERPPKPEASWLPLHVWFSCCDLEETFPVFEGLTKSILLHPISVRIGSFETYINPQNWEGYGKSKQEEGKNRIWGSDFSSFHKLILIKCCKEEKVVFALTDFVIENLGKQFVETPPVDLATLYQDMSSSTPLVFILSTGSDPMGAFQRFARESGYAERVQSISLGQGQGPIAEKMIKDAMKTGNWVFLQNCHLAVSWMLAMEELIKTFTDPMGNGERGNDLTPNEKDKIFIPDQVIKETFRLFLSSMPSPTFPVTVLQNSVKERKKFGPLGWNICYEFNDSDRECALLNLNLYCHEGKIPWDALIYITGEITYGGRVTDTWDQRCLRTVLKRFFSPETLNDDYKYSESGIYFSPLADSLQEFKDYIEDLPLIDDPEIFGMHENANLVFQYKETNTLINTILEVQPRSSSGGEGKSNDEIVQELVASIRTRVPEVLQMEGASESLFVKDAQGRLDSLTTVLSQEVDRFNNLLKLIHISLETLNKAIAGFVVMSEEMEKVYQSFLNNQVPSLWSNTAYPSLKPLGSWVKDLILRTAFVDLWLKRGQPKSFWISGFFFPQGFLTGTLQNHARKYNLPIDELSFKYNMIPVYRNQALVIEAAKDIQFGEQLPMDLELPSPEDGVLVHGMFMDASRWDNQEMVIEDALPGQMNPMLPVVHFEPQQNYEPIQTLYHSPLYKTGARAGTLSTTGHSTNFVVTILLPSKRPNDYWIAKGSALLCQLSE</sequence>
<dbReference type="InterPro" id="IPR035706">
    <property type="entry name" value="AAA_9"/>
</dbReference>
<keyword evidence="14" id="KW-1133">Transmembrane helix</keyword>
<evidence type="ECO:0000256" key="12">
    <source>
        <dbReference type="ARBA" id="ARBA00023273"/>
    </source>
</evidence>
<evidence type="ECO:0000256" key="4">
    <source>
        <dbReference type="ARBA" id="ARBA00022701"/>
    </source>
</evidence>
<dbReference type="GO" id="GO:0005524">
    <property type="term" value="F:ATP binding"/>
    <property type="evidence" value="ECO:0007669"/>
    <property type="project" value="UniProtKB-KW"/>
</dbReference>
<feature type="domain" description="Dynein heavy chain coiled coil stalk" evidence="15">
    <location>
        <begin position="213"/>
        <end position="335"/>
    </location>
</feature>
<dbReference type="InterPro" id="IPR043160">
    <property type="entry name" value="Dynein_C_barrel"/>
</dbReference>
<dbReference type="InterPro" id="IPR041228">
    <property type="entry name" value="Dynein_C"/>
</dbReference>
<accession>A0AAW0H5W2</accession>
<evidence type="ECO:0000259" key="17">
    <source>
        <dbReference type="Pfam" id="PF18198"/>
    </source>
</evidence>
<feature type="transmembrane region" description="Helical" evidence="14">
    <location>
        <begin position="178"/>
        <end position="198"/>
    </location>
</feature>
<keyword evidence="8 13" id="KW-0175">Coiled coil</keyword>
<dbReference type="GO" id="GO:0005930">
    <property type="term" value="C:axoneme"/>
    <property type="evidence" value="ECO:0007669"/>
    <property type="project" value="UniProtKB-SubCell"/>
</dbReference>
<dbReference type="GO" id="GO:0007018">
    <property type="term" value="P:microtubule-based movement"/>
    <property type="evidence" value="ECO:0007669"/>
    <property type="project" value="InterPro"/>
</dbReference>
<dbReference type="Pfam" id="PF18198">
    <property type="entry name" value="AAA_lid_11"/>
    <property type="match status" value="1"/>
</dbReference>
<dbReference type="InterPro" id="IPR026983">
    <property type="entry name" value="DHC"/>
</dbReference>
<keyword evidence="9" id="KW-0969">Cilium</keyword>
<dbReference type="Gene3D" id="1.20.1270.280">
    <property type="match status" value="1"/>
</dbReference>
<dbReference type="InterPro" id="IPR027417">
    <property type="entry name" value="P-loop_NTPase"/>
</dbReference>
<keyword evidence="20" id="KW-1185">Reference proteome</keyword>
<feature type="coiled-coil region" evidence="13">
    <location>
        <begin position="226"/>
        <end position="267"/>
    </location>
</feature>
<keyword evidence="12" id="KW-0966">Cell projection</keyword>
<dbReference type="PANTHER" id="PTHR22878:SF67">
    <property type="entry name" value="DYNEIN AXONEMAL HEAVY CHAIN 6"/>
    <property type="match status" value="1"/>
</dbReference>
<dbReference type="Gene3D" id="3.10.490.20">
    <property type="match status" value="1"/>
</dbReference>
<dbReference type="GO" id="GO:0008569">
    <property type="term" value="F:minus-end-directed microtubule motor activity"/>
    <property type="evidence" value="ECO:0007669"/>
    <property type="project" value="InterPro"/>
</dbReference>
<evidence type="ECO:0000313" key="20">
    <source>
        <dbReference type="Proteomes" id="UP001488838"/>
    </source>
</evidence>
<protein>
    <recommendedName>
        <fullName evidence="21">Dynein axonemal heavy chain 6</fullName>
    </recommendedName>
</protein>
<dbReference type="FunFam" id="3.40.50.300:FF:000223">
    <property type="entry name" value="Dynein heavy chain 3, axonemal"/>
    <property type="match status" value="1"/>
</dbReference>
<evidence type="ECO:0000256" key="5">
    <source>
        <dbReference type="ARBA" id="ARBA00022741"/>
    </source>
</evidence>
<evidence type="ECO:0008006" key="21">
    <source>
        <dbReference type="Google" id="ProtNLM"/>
    </source>
</evidence>
<comment type="subcellular location">
    <subcellularLocation>
        <location evidence="1">Cytoplasm</location>
        <location evidence="1">Cytoskeleton</location>
        <location evidence="1">Cilium axoneme</location>
    </subcellularLocation>
</comment>
<dbReference type="PANTHER" id="PTHR22878">
    <property type="entry name" value="DYNEIN HEAVY CHAIN 6, AXONEMAL-LIKE-RELATED"/>
    <property type="match status" value="1"/>
</dbReference>
<keyword evidence="4" id="KW-0493">Microtubule</keyword>
<evidence type="ECO:0000256" key="10">
    <source>
        <dbReference type="ARBA" id="ARBA00023175"/>
    </source>
</evidence>
<evidence type="ECO:0000256" key="14">
    <source>
        <dbReference type="SAM" id="Phobius"/>
    </source>
</evidence>
<gene>
    <name evidence="19" type="ORF">U0070_008795</name>
</gene>
<feature type="domain" description="Dynein heavy chain AAA lid" evidence="17">
    <location>
        <begin position="983"/>
        <end position="1115"/>
    </location>
</feature>
<feature type="domain" description="Dynein heavy chain ATP-binding dynein motor region" evidence="16">
    <location>
        <begin position="363"/>
        <end position="579"/>
    </location>
</feature>
<dbReference type="InterPro" id="IPR042219">
    <property type="entry name" value="AAA_lid_11_sf"/>
</dbReference>
<evidence type="ECO:0000313" key="19">
    <source>
        <dbReference type="EMBL" id="KAK7797938.1"/>
    </source>
</evidence>
<dbReference type="InterPro" id="IPR024743">
    <property type="entry name" value="Dynein_HC_stalk"/>
</dbReference>
<dbReference type="FunFam" id="3.40.50.300:FF:000320">
    <property type="entry name" value="Dynein, axonemal, heavy chain 5"/>
    <property type="match status" value="1"/>
</dbReference>
<evidence type="ECO:0000256" key="6">
    <source>
        <dbReference type="ARBA" id="ARBA00022840"/>
    </source>
</evidence>
<dbReference type="Proteomes" id="UP001488838">
    <property type="component" value="Unassembled WGS sequence"/>
</dbReference>
<evidence type="ECO:0000256" key="13">
    <source>
        <dbReference type="SAM" id="Coils"/>
    </source>
</evidence>
<dbReference type="Pfam" id="PF18199">
    <property type="entry name" value="Dynein_C"/>
    <property type="match status" value="1"/>
</dbReference>
<feature type="non-terminal residue" evidence="19">
    <location>
        <position position="1"/>
    </location>
</feature>
<evidence type="ECO:0000256" key="1">
    <source>
        <dbReference type="ARBA" id="ARBA00004430"/>
    </source>
</evidence>
<evidence type="ECO:0000256" key="9">
    <source>
        <dbReference type="ARBA" id="ARBA00023069"/>
    </source>
</evidence>
<reference evidence="19 20" key="1">
    <citation type="journal article" date="2023" name="bioRxiv">
        <title>Conserved and derived expression patterns and positive selection on dental genes reveal complex evolutionary context of ever-growing rodent molars.</title>
        <authorList>
            <person name="Calamari Z.T."/>
            <person name="Song A."/>
            <person name="Cohen E."/>
            <person name="Akter M."/>
            <person name="Roy R.D."/>
            <person name="Hallikas O."/>
            <person name="Christensen M.M."/>
            <person name="Li P."/>
            <person name="Marangoni P."/>
            <person name="Jernvall J."/>
            <person name="Klein O.D."/>
        </authorList>
    </citation>
    <scope>NUCLEOTIDE SEQUENCE [LARGE SCALE GENOMIC DNA]</scope>
    <source>
        <strain evidence="19">V071</strain>
    </source>
</reference>
<dbReference type="Pfam" id="PF12777">
    <property type="entry name" value="MT"/>
    <property type="match status" value="2"/>
</dbReference>
<keyword evidence="6" id="KW-0067">ATP-binding</keyword>
<evidence type="ECO:0000259" key="18">
    <source>
        <dbReference type="Pfam" id="PF18199"/>
    </source>
</evidence>
<keyword evidence="11" id="KW-0206">Cytoskeleton</keyword>
<dbReference type="FunFam" id="1.20.1270.280:FF:000009">
    <property type="entry name" value="Dynein, axonemal, heavy chain 6"/>
    <property type="match status" value="1"/>
</dbReference>
<dbReference type="FunFam" id="3.10.490.20:FF:000005">
    <property type="entry name" value="Dynein axonemal heavy chain 6"/>
    <property type="match status" value="1"/>
</dbReference>
<comment type="caution">
    <text evidence="19">The sequence shown here is derived from an EMBL/GenBank/DDBJ whole genome shotgun (WGS) entry which is preliminary data.</text>
</comment>
<dbReference type="FunFam" id="1.10.8.1220:FF:000001">
    <property type="entry name" value="Dynein axonemal heavy chain 5"/>
    <property type="match status" value="1"/>
</dbReference>
<dbReference type="Gene3D" id="1.20.920.60">
    <property type="match status" value="1"/>
</dbReference>
<evidence type="ECO:0000256" key="7">
    <source>
        <dbReference type="ARBA" id="ARBA00023017"/>
    </source>
</evidence>
<dbReference type="Gene3D" id="6.10.140.1060">
    <property type="match status" value="1"/>
</dbReference>
<evidence type="ECO:0000256" key="2">
    <source>
        <dbReference type="ARBA" id="ARBA00008887"/>
    </source>
</evidence>
<evidence type="ECO:0000256" key="8">
    <source>
        <dbReference type="ARBA" id="ARBA00023054"/>
    </source>
</evidence>
<dbReference type="Gene3D" id="1.10.8.1220">
    <property type="match status" value="1"/>
</dbReference>
<proteinExistence type="inferred from homology"/>
<keyword evidence="7" id="KW-0243">Dynein</keyword>
<dbReference type="Gene3D" id="3.40.50.300">
    <property type="entry name" value="P-loop containing nucleotide triphosphate hydrolases"/>
    <property type="match status" value="1"/>
</dbReference>
<dbReference type="Gene3D" id="1.10.8.720">
    <property type="entry name" value="Region D6 of dynein motor"/>
    <property type="match status" value="1"/>
</dbReference>
<evidence type="ECO:0000256" key="11">
    <source>
        <dbReference type="ARBA" id="ARBA00023212"/>
    </source>
</evidence>
<keyword evidence="14" id="KW-0812">Transmembrane</keyword>
<name>A0AAW0H5W2_MYOGA</name>
<feature type="domain" description="Dynein heavy chain C-terminal" evidence="18">
    <location>
        <begin position="1122"/>
        <end position="1447"/>
    </location>
</feature>
<feature type="domain" description="Dynein heavy chain coiled coil stalk" evidence="15">
    <location>
        <begin position="6"/>
        <end position="167"/>
    </location>
</feature>
<dbReference type="Gene3D" id="1.20.920.20">
    <property type="match status" value="1"/>
</dbReference>
<dbReference type="GO" id="GO:0051959">
    <property type="term" value="F:dynein light intermediate chain binding"/>
    <property type="evidence" value="ECO:0007669"/>
    <property type="project" value="InterPro"/>
</dbReference>
<dbReference type="InterPro" id="IPR041658">
    <property type="entry name" value="AAA_lid_11"/>
</dbReference>
<keyword evidence="14" id="KW-0472">Membrane</keyword>
<dbReference type="EMBL" id="JBBHLL010000755">
    <property type="protein sequence ID" value="KAK7797938.1"/>
    <property type="molecule type" value="Genomic_DNA"/>
</dbReference>
<dbReference type="GO" id="GO:0045505">
    <property type="term" value="F:dynein intermediate chain binding"/>
    <property type="evidence" value="ECO:0007669"/>
    <property type="project" value="InterPro"/>
</dbReference>
<keyword evidence="10" id="KW-0505">Motor protein</keyword>
<comment type="similarity">
    <text evidence="2">Belongs to the dynein heavy chain family.</text>
</comment>
<organism evidence="19 20">
    <name type="scientific">Myodes glareolus</name>
    <name type="common">Bank vole</name>
    <name type="synonym">Clethrionomys glareolus</name>
    <dbReference type="NCBI Taxonomy" id="447135"/>
    <lineage>
        <taxon>Eukaryota</taxon>
        <taxon>Metazoa</taxon>
        <taxon>Chordata</taxon>
        <taxon>Craniata</taxon>
        <taxon>Vertebrata</taxon>
        <taxon>Euteleostomi</taxon>
        <taxon>Mammalia</taxon>
        <taxon>Eutheria</taxon>
        <taxon>Euarchontoglires</taxon>
        <taxon>Glires</taxon>
        <taxon>Rodentia</taxon>
        <taxon>Myomorpha</taxon>
        <taxon>Muroidea</taxon>
        <taxon>Cricetidae</taxon>
        <taxon>Arvicolinae</taxon>
        <taxon>Myodes</taxon>
    </lineage>
</organism>
<dbReference type="GO" id="GO:0030286">
    <property type="term" value="C:dynein complex"/>
    <property type="evidence" value="ECO:0007669"/>
    <property type="project" value="UniProtKB-KW"/>
</dbReference>
<keyword evidence="5" id="KW-0547">Nucleotide-binding</keyword>
<dbReference type="GO" id="GO:0005874">
    <property type="term" value="C:microtubule"/>
    <property type="evidence" value="ECO:0007669"/>
    <property type="project" value="UniProtKB-KW"/>
</dbReference>
<keyword evidence="3" id="KW-0963">Cytoplasm</keyword>
<dbReference type="Pfam" id="PF12781">
    <property type="entry name" value="AAA_9"/>
    <property type="match status" value="1"/>
</dbReference>
<evidence type="ECO:0000259" key="16">
    <source>
        <dbReference type="Pfam" id="PF12781"/>
    </source>
</evidence>
<evidence type="ECO:0000256" key="3">
    <source>
        <dbReference type="ARBA" id="ARBA00022490"/>
    </source>
</evidence>